<dbReference type="Proteomes" id="UP000054166">
    <property type="component" value="Unassembled WGS sequence"/>
</dbReference>
<protein>
    <submittedName>
        <fullName evidence="1">Uncharacterized protein</fullName>
    </submittedName>
</protein>
<name>A0A0C3AKN1_PILCF</name>
<dbReference type="AlphaFoldDB" id="A0A0C3AKN1"/>
<proteinExistence type="predicted"/>
<reference evidence="1 2" key="1">
    <citation type="submission" date="2014-04" db="EMBL/GenBank/DDBJ databases">
        <authorList>
            <consortium name="DOE Joint Genome Institute"/>
            <person name="Kuo A."/>
            <person name="Tarkka M."/>
            <person name="Buscot F."/>
            <person name="Kohler A."/>
            <person name="Nagy L.G."/>
            <person name="Floudas D."/>
            <person name="Copeland A."/>
            <person name="Barry K.W."/>
            <person name="Cichocki N."/>
            <person name="Veneault-Fourrey C."/>
            <person name="LaButti K."/>
            <person name="Lindquist E.A."/>
            <person name="Lipzen A."/>
            <person name="Lundell T."/>
            <person name="Morin E."/>
            <person name="Murat C."/>
            <person name="Sun H."/>
            <person name="Tunlid A."/>
            <person name="Henrissat B."/>
            <person name="Grigoriev I.V."/>
            <person name="Hibbett D.S."/>
            <person name="Martin F."/>
            <person name="Nordberg H.P."/>
            <person name="Cantor M.N."/>
            <person name="Hua S.X."/>
        </authorList>
    </citation>
    <scope>NUCLEOTIDE SEQUENCE [LARGE SCALE GENOMIC DNA]</scope>
    <source>
        <strain evidence="1 2">F 1598</strain>
    </source>
</reference>
<organism evidence="1 2">
    <name type="scientific">Piloderma croceum (strain F 1598)</name>
    <dbReference type="NCBI Taxonomy" id="765440"/>
    <lineage>
        <taxon>Eukaryota</taxon>
        <taxon>Fungi</taxon>
        <taxon>Dikarya</taxon>
        <taxon>Basidiomycota</taxon>
        <taxon>Agaricomycotina</taxon>
        <taxon>Agaricomycetes</taxon>
        <taxon>Agaricomycetidae</taxon>
        <taxon>Atheliales</taxon>
        <taxon>Atheliaceae</taxon>
        <taxon>Piloderma</taxon>
    </lineage>
</organism>
<sequence length="292" mass="32759">MPSIFIHACSRALLTFASTNFSLGSAKLKRTEAAIEQYRDQIDPRKAKNSCFVSMVAVPYTYIIARILRKKHPKGTDIALVPNPKDIVRYVLLFFHTMGPGRTPTDIPEWTKPSDFELYESPIHGHHHVGLRSPGTACGLGLGHRVLDDLLGVQVPAHQSAYNMEGGFKSFFWPTHLHPLLQDLHQEKIQLMISGTADTRGYRLEKHFRHSALQSDLFTPMSHAMMPPLAEEYKGGIDSNHAMLNEYGGQKLEVRVIEGGVKFAAVDQCSLEDDPTLYQRDRGELDWSIGPI</sequence>
<keyword evidence="2" id="KW-1185">Reference proteome</keyword>
<dbReference type="InParanoid" id="A0A0C3AKN1"/>
<dbReference type="EMBL" id="KN833060">
    <property type="protein sequence ID" value="KIM74473.1"/>
    <property type="molecule type" value="Genomic_DNA"/>
</dbReference>
<dbReference type="STRING" id="765440.A0A0C3AKN1"/>
<evidence type="ECO:0000313" key="1">
    <source>
        <dbReference type="EMBL" id="KIM74473.1"/>
    </source>
</evidence>
<dbReference type="OrthoDB" id="2150324at2759"/>
<gene>
    <name evidence="1" type="ORF">PILCRDRAFT_14379</name>
</gene>
<accession>A0A0C3AKN1</accession>
<evidence type="ECO:0000313" key="2">
    <source>
        <dbReference type="Proteomes" id="UP000054166"/>
    </source>
</evidence>
<dbReference type="HOGENOM" id="CLU_953493_0_0_1"/>
<reference evidence="2" key="2">
    <citation type="submission" date="2015-01" db="EMBL/GenBank/DDBJ databases">
        <title>Evolutionary Origins and Diversification of the Mycorrhizal Mutualists.</title>
        <authorList>
            <consortium name="DOE Joint Genome Institute"/>
            <consortium name="Mycorrhizal Genomics Consortium"/>
            <person name="Kohler A."/>
            <person name="Kuo A."/>
            <person name="Nagy L.G."/>
            <person name="Floudas D."/>
            <person name="Copeland A."/>
            <person name="Barry K.W."/>
            <person name="Cichocki N."/>
            <person name="Veneault-Fourrey C."/>
            <person name="LaButti K."/>
            <person name="Lindquist E.A."/>
            <person name="Lipzen A."/>
            <person name="Lundell T."/>
            <person name="Morin E."/>
            <person name="Murat C."/>
            <person name="Riley R."/>
            <person name="Ohm R."/>
            <person name="Sun H."/>
            <person name="Tunlid A."/>
            <person name="Henrissat B."/>
            <person name="Grigoriev I.V."/>
            <person name="Hibbett D.S."/>
            <person name="Martin F."/>
        </authorList>
    </citation>
    <scope>NUCLEOTIDE SEQUENCE [LARGE SCALE GENOMIC DNA]</scope>
    <source>
        <strain evidence="2">F 1598</strain>
    </source>
</reference>